<evidence type="ECO:0000256" key="1">
    <source>
        <dbReference type="SAM" id="Phobius"/>
    </source>
</evidence>
<protein>
    <submittedName>
        <fullName evidence="3">Uncharacterized protein LOC113211675</fullName>
    </submittedName>
</protein>
<reference evidence="3" key="1">
    <citation type="submission" date="2025-08" db="UniProtKB">
        <authorList>
            <consortium name="RefSeq"/>
        </authorList>
    </citation>
    <scope>IDENTIFICATION</scope>
    <source>
        <tissue evidence="3">Whole organism</tissue>
    </source>
</reference>
<accession>A0A6J1T5K3</accession>
<keyword evidence="1" id="KW-0812">Transmembrane</keyword>
<keyword evidence="1" id="KW-0472">Membrane</keyword>
<dbReference type="AlphaFoldDB" id="A0A6J1T5K3"/>
<feature type="transmembrane region" description="Helical" evidence="1">
    <location>
        <begin position="229"/>
        <end position="251"/>
    </location>
</feature>
<evidence type="ECO:0000313" key="2">
    <source>
        <dbReference type="Proteomes" id="UP000504606"/>
    </source>
</evidence>
<proteinExistence type="predicted"/>
<sequence>MKACRKYADISFQEEVLHPLSRQMPQLPVAQGLASRTLQLLRADLYICDVADHDEGPLTQHLRWWVRVLSAGELPGKTNHLLALLRQSTTSLVIVVAVIVQMIYDASVTGSMFGLRIALALYTTLVVIVIFKFRRRGIKACLSQLVQLSATLDTHAQAKTKTHMAATARRCAKLVRFYEAYAWLTEVTVFVALIVHWQDSAAAGLELLIGTHHQVATTILLWASLALRLYSGVSAVLADYTSVVLILVIYLSMANMYEAIGEALQTRPCNTLLAHQQSVLTQASLNMEASVADLLSQVLIVSVVVPLLSTVEVVLNGLEADMFAVGMAPLVLFVFVPFCLVGDAMTYARLRFADRAGAGPWLEETVQIRKMRLGMVQLSQGHGGDLRGWGIGHLDRKACGSALKSWFQFLQVLMNLQ</sequence>
<feature type="transmembrane region" description="Helical" evidence="1">
    <location>
        <begin position="84"/>
        <end position="104"/>
    </location>
</feature>
<dbReference type="Proteomes" id="UP000504606">
    <property type="component" value="Unplaced"/>
</dbReference>
<organism evidence="2 3">
    <name type="scientific">Frankliniella occidentalis</name>
    <name type="common">Western flower thrips</name>
    <name type="synonym">Euthrips occidentalis</name>
    <dbReference type="NCBI Taxonomy" id="133901"/>
    <lineage>
        <taxon>Eukaryota</taxon>
        <taxon>Metazoa</taxon>
        <taxon>Ecdysozoa</taxon>
        <taxon>Arthropoda</taxon>
        <taxon>Hexapoda</taxon>
        <taxon>Insecta</taxon>
        <taxon>Pterygota</taxon>
        <taxon>Neoptera</taxon>
        <taxon>Paraneoptera</taxon>
        <taxon>Thysanoptera</taxon>
        <taxon>Terebrantia</taxon>
        <taxon>Thripoidea</taxon>
        <taxon>Thripidae</taxon>
        <taxon>Frankliniella</taxon>
    </lineage>
</organism>
<name>A0A6J1T5K3_FRAOC</name>
<keyword evidence="1" id="KW-1133">Transmembrane helix</keyword>
<dbReference type="RefSeq" id="XP_026285911.2">
    <property type="nucleotide sequence ID" value="XM_026430126.2"/>
</dbReference>
<gene>
    <name evidence="3" type="primary">LOC113211675</name>
</gene>
<dbReference type="GeneID" id="113211675"/>
<feature type="transmembrane region" description="Helical" evidence="1">
    <location>
        <begin position="322"/>
        <end position="341"/>
    </location>
</feature>
<keyword evidence="2" id="KW-1185">Reference proteome</keyword>
<dbReference type="KEGG" id="foc:113211675"/>
<evidence type="ECO:0000313" key="3">
    <source>
        <dbReference type="RefSeq" id="XP_026285911.2"/>
    </source>
</evidence>
<feature type="transmembrane region" description="Helical" evidence="1">
    <location>
        <begin position="180"/>
        <end position="198"/>
    </location>
</feature>
<feature type="transmembrane region" description="Helical" evidence="1">
    <location>
        <begin position="110"/>
        <end position="131"/>
    </location>
</feature>
<feature type="transmembrane region" description="Helical" evidence="1">
    <location>
        <begin position="294"/>
        <end position="316"/>
    </location>
</feature>